<dbReference type="AlphaFoldDB" id="B3E8B1"/>
<dbReference type="KEGG" id="glo:Glov_1427"/>
<dbReference type="InterPro" id="IPR010744">
    <property type="entry name" value="Phage_CI_N"/>
</dbReference>
<feature type="domain" description="HTH cro/C1-type" evidence="1">
    <location>
        <begin position="129"/>
        <end position="152"/>
    </location>
</feature>
<proteinExistence type="predicted"/>
<keyword evidence="3" id="KW-1185">Reference proteome</keyword>
<dbReference type="GO" id="GO:0003677">
    <property type="term" value="F:DNA binding"/>
    <property type="evidence" value="ECO:0007669"/>
    <property type="project" value="InterPro"/>
</dbReference>
<name>B3E8B1_TRIL1</name>
<dbReference type="HOGENOM" id="CLU_1155121_0_0_7"/>
<dbReference type="SUPFAM" id="SSF47413">
    <property type="entry name" value="lambda repressor-like DNA-binding domains"/>
    <property type="match status" value="1"/>
</dbReference>
<dbReference type="InterPro" id="IPR001387">
    <property type="entry name" value="Cro/C1-type_HTH"/>
</dbReference>
<evidence type="ECO:0000313" key="2">
    <source>
        <dbReference type="EMBL" id="ACD95148.1"/>
    </source>
</evidence>
<dbReference type="STRING" id="398767.Glov_1427"/>
<reference evidence="2 3" key="1">
    <citation type="submission" date="2008-05" db="EMBL/GenBank/DDBJ databases">
        <title>Complete sequence of chromosome of Geobacter lovleyi SZ.</title>
        <authorList>
            <consortium name="US DOE Joint Genome Institute"/>
            <person name="Lucas S."/>
            <person name="Copeland A."/>
            <person name="Lapidus A."/>
            <person name="Glavina del Rio T."/>
            <person name="Dalin E."/>
            <person name="Tice H."/>
            <person name="Bruce D."/>
            <person name="Goodwin L."/>
            <person name="Pitluck S."/>
            <person name="Chertkov O."/>
            <person name="Meincke L."/>
            <person name="Brettin T."/>
            <person name="Detter J.C."/>
            <person name="Han C."/>
            <person name="Tapia R."/>
            <person name="Kuske C.R."/>
            <person name="Schmutz J."/>
            <person name="Larimer F."/>
            <person name="Land M."/>
            <person name="Hauser L."/>
            <person name="Kyrpides N."/>
            <person name="Mikhailova N."/>
            <person name="Sung Y."/>
            <person name="Fletcher K.E."/>
            <person name="Ritalahti K.M."/>
            <person name="Loeffler F.E."/>
            <person name="Richardson P."/>
        </authorList>
    </citation>
    <scope>NUCLEOTIDE SEQUENCE [LARGE SCALE GENOMIC DNA]</scope>
    <source>
        <strain evidence="3">ATCC BAA-1151 / DSM 17278 / SZ</strain>
    </source>
</reference>
<protein>
    <submittedName>
        <fullName evidence="2">CI repressor</fullName>
    </submittedName>
</protein>
<dbReference type="GO" id="GO:0045892">
    <property type="term" value="P:negative regulation of DNA-templated transcription"/>
    <property type="evidence" value="ECO:0007669"/>
    <property type="project" value="InterPro"/>
</dbReference>
<gene>
    <name evidence="2" type="ordered locus">Glov_1427</name>
</gene>
<accession>B3E8B1</accession>
<dbReference type="PROSITE" id="PS50943">
    <property type="entry name" value="HTH_CROC1"/>
    <property type="match status" value="1"/>
</dbReference>
<dbReference type="RefSeq" id="WP_012469492.1">
    <property type="nucleotide sequence ID" value="NC_010814.1"/>
</dbReference>
<dbReference type="SMART" id="SM00530">
    <property type="entry name" value="HTH_XRE"/>
    <property type="match status" value="2"/>
</dbReference>
<dbReference type="Gene3D" id="1.10.260.40">
    <property type="entry name" value="lambda repressor-like DNA-binding domains"/>
    <property type="match status" value="2"/>
</dbReference>
<dbReference type="Pfam" id="PF07022">
    <property type="entry name" value="Phage_CI_repr"/>
    <property type="match status" value="1"/>
</dbReference>
<evidence type="ECO:0000259" key="1">
    <source>
        <dbReference type="PROSITE" id="PS50943"/>
    </source>
</evidence>
<sequence length="240" mass="26892">MFVARSASEVLDEIRRMKGLGSDAALGDVFGVRQSTVSSWRARNSLPYEEIIAFCVREGISTDNLLLHQGPVRIIKEKIGDSGRPVTVTIEIDDLFTTRLMRELGERTVEWLAGESGLETARVEDIMAGQDLPTVDELESIADTLDVSMSWLAQRSTISSENWMFEFFKKGGKAVFPAEIFKAYLLAAENYIEKMQGLVKLSPELKADVITTACRVHMKETPNSTDVNVELIRYLLMLPR</sequence>
<organism evidence="2 3">
    <name type="scientific">Trichlorobacter lovleyi (strain ATCC BAA-1151 / DSM 17278 / SZ)</name>
    <name type="common">Geobacter lovleyi</name>
    <dbReference type="NCBI Taxonomy" id="398767"/>
    <lineage>
        <taxon>Bacteria</taxon>
        <taxon>Pseudomonadati</taxon>
        <taxon>Thermodesulfobacteriota</taxon>
        <taxon>Desulfuromonadia</taxon>
        <taxon>Geobacterales</taxon>
        <taxon>Geobacteraceae</taxon>
        <taxon>Trichlorobacter</taxon>
    </lineage>
</organism>
<evidence type="ECO:0000313" key="3">
    <source>
        <dbReference type="Proteomes" id="UP000002420"/>
    </source>
</evidence>
<dbReference type="EMBL" id="CP001089">
    <property type="protein sequence ID" value="ACD95148.1"/>
    <property type="molecule type" value="Genomic_DNA"/>
</dbReference>
<dbReference type="InterPro" id="IPR010982">
    <property type="entry name" value="Lambda_DNA-bd_dom_sf"/>
</dbReference>
<dbReference type="Proteomes" id="UP000002420">
    <property type="component" value="Chromosome"/>
</dbReference>